<evidence type="ECO:0000313" key="2">
    <source>
        <dbReference type="EMBL" id="KAK0154899.1"/>
    </source>
</evidence>
<feature type="compositionally biased region" description="Polar residues" evidence="1">
    <location>
        <begin position="54"/>
        <end position="69"/>
    </location>
</feature>
<dbReference type="InterPro" id="IPR036875">
    <property type="entry name" value="Znf_CCHC_sf"/>
</dbReference>
<keyword evidence="3" id="KW-1185">Reference proteome</keyword>
<protein>
    <recommendedName>
        <fullName evidence="4">CCHC-type domain-containing protein</fullName>
    </recommendedName>
</protein>
<reference evidence="2" key="1">
    <citation type="journal article" date="2023" name="Front. Mar. Sci.">
        <title>A new Merluccius polli reference genome to investigate the effects of global change in West African waters.</title>
        <authorList>
            <person name="Mateo J.L."/>
            <person name="Blanco-Fernandez C."/>
            <person name="Garcia-Vazquez E."/>
            <person name="Machado-Schiaffino G."/>
        </authorList>
    </citation>
    <scope>NUCLEOTIDE SEQUENCE</scope>
    <source>
        <strain evidence="2">C29</strain>
        <tissue evidence="2">Fin</tissue>
    </source>
</reference>
<dbReference type="Proteomes" id="UP001174136">
    <property type="component" value="Unassembled WGS sequence"/>
</dbReference>
<comment type="caution">
    <text evidence="2">The sequence shown here is derived from an EMBL/GenBank/DDBJ whole genome shotgun (WGS) entry which is preliminary data.</text>
</comment>
<dbReference type="AlphaFoldDB" id="A0AA47NAY8"/>
<accession>A0AA47NAY8</accession>
<evidence type="ECO:0000313" key="3">
    <source>
        <dbReference type="Proteomes" id="UP001174136"/>
    </source>
</evidence>
<name>A0AA47NAY8_MERPO</name>
<dbReference type="SUPFAM" id="SSF57756">
    <property type="entry name" value="Retrovirus zinc finger-like domains"/>
    <property type="match status" value="1"/>
</dbReference>
<dbReference type="GO" id="GO:0008270">
    <property type="term" value="F:zinc ion binding"/>
    <property type="evidence" value="ECO:0007669"/>
    <property type="project" value="InterPro"/>
</dbReference>
<evidence type="ECO:0008006" key="4">
    <source>
        <dbReference type="Google" id="ProtNLM"/>
    </source>
</evidence>
<dbReference type="GO" id="GO:0003676">
    <property type="term" value="F:nucleic acid binding"/>
    <property type="evidence" value="ECO:0007669"/>
    <property type="project" value="InterPro"/>
</dbReference>
<sequence>MAHQNVQTATPAPGVQVCGDASHSTLMHCRKENLCLSCFAPGHWKRDCSRRGQRQVSQTTANHNLPSEN</sequence>
<feature type="region of interest" description="Disordered" evidence="1">
    <location>
        <begin position="50"/>
        <end position="69"/>
    </location>
</feature>
<gene>
    <name evidence="2" type="ORF">N1851_002791</name>
</gene>
<evidence type="ECO:0000256" key="1">
    <source>
        <dbReference type="SAM" id="MobiDB-lite"/>
    </source>
</evidence>
<proteinExistence type="predicted"/>
<dbReference type="EMBL" id="JAOPHQ010000322">
    <property type="protein sequence ID" value="KAK0154899.1"/>
    <property type="molecule type" value="Genomic_DNA"/>
</dbReference>
<organism evidence="2 3">
    <name type="scientific">Merluccius polli</name>
    <name type="common">Benguela hake</name>
    <name type="synonym">Merluccius cadenati</name>
    <dbReference type="NCBI Taxonomy" id="89951"/>
    <lineage>
        <taxon>Eukaryota</taxon>
        <taxon>Metazoa</taxon>
        <taxon>Chordata</taxon>
        <taxon>Craniata</taxon>
        <taxon>Vertebrata</taxon>
        <taxon>Euteleostomi</taxon>
        <taxon>Actinopterygii</taxon>
        <taxon>Neopterygii</taxon>
        <taxon>Teleostei</taxon>
        <taxon>Neoteleostei</taxon>
        <taxon>Acanthomorphata</taxon>
        <taxon>Zeiogadaria</taxon>
        <taxon>Gadariae</taxon>
        <taxon>Gadiformes</taxon>
        <taxon>Gadoidei</taxon>
        <taxon>Merlucciidae</taxon>
        <taxon>Merluccius</taxon>
    </lineage>
</organism>